<organism evidence="3">
    <name type="scientific">Grosmannia clavigera (strain kw1407 / UAMH 11150)</name>
    <name type="common">Blue stain fungus</name>
    <name type="synonym">Graphiocladiella clavigera</name>
    <dbReference type="NCBI Taxonomy" id="655863"/>
    <lineage>
        <taxon>Eukaryota</taxon>
        <taxon>Fungi</taxon>
        <taxon>Dikarya</taxon>
        <taxon>Ascomycota</taxon>
        <taxon>Pezizomycotina</taxon>
        <taxon>Sordariomycetes</taxon>
        <taxon>Sordariomycetidae</taxon>
        <taxon>Ophiostomatales</taxon>
        <taxon>Ophiostomataceae</taxon>
        <taxon>Leptographium</taxon>
    </lineage>
</organism>
<dbReference type="HOGENOM" id="CLU_086074_0_0_1"/>
<dbReference type="AlphaFoldDB" id="F0XLN9"/>
<name>F0XLN9_GROCL</name>
<proteinExistence type="predicted"/>
<reference evidence="2 3" key="1">
    <citation type="journal article" date="2011" name="Proc. Natl. Acad. Sci. U.S.A.">
        <title>Genome and transcriptome analyses of the mountain pine beetle-fungal symbiont Grosmannia clavigera, a lodgepole pine pathogen.</title>
        <authorList>
            <person name="DiGuistini S."/>
            <person name="Wang Y."/>
            <person name="Liao N.Y."/>
            <person name="Taylor G."/>
            <person name="Tanguay P."/>
            <person name="Feau N."/>
            <person name="Henrissat B."/>
            <person name="Chan S.K."/>
            <person name="Hesse-Orce U."/>
            <person name="Alamouti S.M."/>
            <person name="Tsui C.K.M."/>
            <person name="Docking R.T."/>
            <person name="Levasseur A."/>
            <person name="Haridas S."/>
            <person name="Robertson G."/>
            <person name="Birol I."/>
            <person name="Holt R.A."/>
            <person name="Marra M.A."/>
            <person name="Hamelin R.C."/>
            <person name="Hirst M."/>
            <person name="Jones S.J.M."/>
            <person name="Bohlmann J."/>
            <person name="Breuil C."/>
        </authorList>
    </citation>
    <scope>NUCLEOTIDE SEQUENCE [LARGE SCALE GENOMIC DNA]</scope>
    <source>
        <strain evidence="3">kw1407 / UAMH 11150</strain>
    </source>
</reference>
<gene>
    <name evidence="2" type="ORF">CMQ_6228</name>
</gene>
<dbReference type="Proteomes" id="UP000007796">
    <property type="component" value="Unassembled WGS sequence"/>
</dbReference>
<dbReference type="Gene3D" id="1.20.140.150">
    <property type="match status" value="1"/>
</dbReference>
<evidence type="ECO:0008006" key="4">
    <source>
        <dbReference type="Google" id="ProtNLM"/>
    </source>
</evidence>
<dbReference type="GeneID" id="25979638"/>
<dbReference type="RefSeq" id="XP_014170768.1">
    <property type="nucleotide sequence ID" value="XM_014315293.1"/>
</dbReference>
<evidence type="ECO:0000313" key="3">
    <source>
        <dbReference type="Proteomes" id="UP000007796"/>
    </source>
</evidence>
<accession>F0XLN9</accession>
<keyword evidence="1" id="KW-0812">Transmembrane</keyword>
<dbReference type="InParanoid" id="F0XLN9"/>
<keyword evidence="1" id="KW-0472">Membrane</keyword>
<dbReference type="eggNOG" id="ENOG502S2KS">
    <property type="taxonomic scope" value="Eukaryota"/>
</dbReference>
<evidence type="ECO:0000256" key="1">
    <source>
        <dbReference type="SAM" id="Phobius"/>
    </source>
</evidence>
<sequence>MTRIAVYGTALVTFTAATAMTIAANLVPRWVVYAVPPTPGSGAQPFWQTLGLHRSCSSEAVPSCRPFPQTSRDCSAGAGQQYFCSVWRSVGFMMALALVVELAALVGFVVVMAGGRLKRESGWRVLGLLLAAAALLHVFAGATVAFLRDRDDRFLVPGWRLDISWIFCIASATIAFLCAAGLALSALVLPPEDGYEFLRDPVES</sequence>
<dbReference type="OrthoDB" id="61370at2759"/>
<keyword evidence="1" id="KW-1133">Transmembrane helix</keyword>
<evidence type="ECO:0000313" key="2">
    <source>
        <dbReference type="EMBL" id="EFX01286.1"/>
    </source>
</evidence>
<feature type="transmembrane region" description="Helical" evidence="1">
    <location>
        <begin position="163"/>
        <end position="189"/>
    </location>
</feature>
<feature type="transmembrane region" description="Helical" evidence="1">
    <location>
        <begin position="92"/>
        <end position="113"/>
    </location>
</feature>
<dbReference type="EMBL" id="GL629794">
    <property type="protein sequence ID" value="EFX01286.1"/>
    <property type="molecule type" value="Genomic_DNA"/>
</dbReference>
<keyword evidence="3" id="KW-1185">Reference proteome</keyword>
<feature type="transmembrane region" description="Helical" evidence="1">
    <location>
        <begin position="125"/>
        <end position="147"/>
    </location>
</feature>
<protein>
    <recommendedName>
        <fullName evidence="4">Pre-mRNA splicing factor</fullName>
    </recommendedName>
</protein>